<protein>
    <submittedName>
        <fullName evidence="1">Uncharacterized protein</fullName>
    </submittedName>
</protein>
<evidence type="ECO:0000313" key="1">
    <source>
        <dbReference type="EMBL" id="CAB4149624.1"/>
    </source>
</evidence>
<organism evidence="1">
    <name type="scientific">uncultured Caudovirales phage</name>
    <dbReference type="NCBI Taxonomy" id="2100421"/>
    <lineage>
        <taxon>Viruses</taxon>
        <taxon>Duplodnaviria</taxon>
        <taxon>Heunggongvirae</taxon>
        <taxon>Uroviricota</taxon>
        <taxon>Caudoviricetes</taxon>
        <taxon>Peduoviridae</taxon>
        <taxon>Maltschvirus</taxon>
        <taxon>Maltschvirus maltsch</taxon>
    </lineage>
</organism>
<accession>A0A6J5MS39</accession>
<sequence length="47" mass="5030">MNMKHPAIVSLGAFLAVWGTTSNFALDYRSILGSIVAGVFGYATPKR</sequence>
<name>A0A6J5MS39_9CAUD</name>
<dbReference type="EMBL" id="LR796522">
    <property type="protein sequence ID" value="CAB4149624.1"/>
    <property type="molecule type" value="Genomic_DNA"/>
</dbReference>
<gene>
    <name evidence="1" type="ORF">UFOVP550_13</name>
</gene>
<proteinExistence type="predicted"/>
<reference evidence="1" key="1">
    <citation type="submission" date="2020-04" db="EMBL/GenBank/DDBJ databases">
        <authorList>
            <person name="Chiriac C."/>
            <person name="Salcher M."/>
            <person name="Ghai R."/>
            <person name="Kavagutti S V."/>
        </authorList>
    </citation>
    <scope>NUCLEOTIDE SEQUENCE</scope>
</reference>